<keyword evidence="3 6" id="KW-0812">Transmembrane</keyword>
<feature type="transmembrane region" description="Helical" evidence="6">
    <location>
        <begin position="223"/>
        <end position="243"/>
    </location>
</feature>
<gene>
    <name evidence="8" type="ORF">DS745_13535</name>
</gene>
<feature type="transmembrane region" description="Helical" evidence="6">
    <location>
        <begin position="179"/>
        <end position="203"/>
    </location>
</feature>
<evidence type="ECO:0000256" key="4">
    <source>
        <dbReference type="ARBA" id="ARBA00022989"/>
    </source>
</evidence>
<dbReference type="EMBL" id="QOUX01000042">
    <property type="protein sequence ID" value="RXI99896.1"/>
    <property type="molecule type" value="Genomic_DNA"/>
</dbReference>
<dbReference type="Pfam" id="PF02683">
    <property type="entry name" value="DsbD_TM"/>
    <property type="match status" value="1"/>
</dbReference>
<feature type="transmembrane region" description="Helical" evidence="6">
    <location>
        <begin position="20"/>
        <end position="47"/>
    </location>
</feature>
<dbReference type="GO" id="GO:0016020">
    <property type="term" value="C:membrane"/>
    <property type="evidence" value="ECO:0007669"/>
    <property type="project" value="UniProtKB-SubCell"/>
</dbReference>
<comment type="subcellular location">
    <subcellularLocation>
        <location evidence="1">Membrane</location>
        <topology evidence="1">Multi-pass membrane protein</topology>
    </subcellularLocation>
</comment>
<feature type="transmembrane region" description="Helical" evidence="6">
    <location>
        <begin position="106"/>
        <end position="128"/>
    </location>
</feature>
<dbReference type="InterPro" id="IPR003834">
    <property type="entry name" value="Cyt_c_assmbl_TM_dom"/>
</dbReference>
<evidence type="ECO:0000256" key="5">
    <source>
        <dbReference type="ARBA" id="ARBA00023136"/>
    </source>
</evidence>
<keyword evidence="9" id="KW-1185">Reference proteome</keyword>
<dbReference type="RefSeq" id="WP_129078752.1">
    <property type="nucleotide sequence ID" value="NZ_QOUX01000042.1"/>
</dbReference>
<feature type="transmembrane region" description="Helical" evidence="6">
    <location>
        <begin position="67"/>
        <end position="86"/>
    </location>
</feature>
<dbReference type="PANTHER" id="PTHR31272">
    <property type="entry name" value="CYTOCHROME C-TYPE BIOGENESIS PROTEIN HI_1454-RELATED"/>
    <property type="match status" value="1"/>
</dbReference>
<proteinExistence type="inferred from homology"/>
<evidence type="ECO:0000259" key="7">
    <source>
        <dbReference type="Pfam" id="PF02683"/>
    </source>
</evidence>
<reference evidence="8 9" key="1">
    <citation type="journal article" date="2019" name="Int. J. Syst. Evol. Microbiol.">
        <title>Anaerobacillus alkaliphilus sp. nov., a novel alkaliphilic and moderately halophilic bacterium.</title>
        <authorList>
            <person name="Borsodi A.K."/>
            <person name="Aszalos J.M."/>
            <person name="Bihari P."/>
            <person name="Nagy I."/>
            <person name="Schumann P."/>
            <person name="Sproer C."/>
            <person name="Kovacs A.L."/>
            <person name="Boka K."/>
            <person name="Dobosy P."/>
            <person name="Ovari M."/>
            <person name="Szili-Kovacs T."/>
            <person name="Toth E."/>
        </authorList>
    </citation>
    <scope>NUCLEOTIDE SEQUENCE [LARGE SCALE GENOMIC DNA]</scope>
    <source>
        <strain evidence="8 9">B16-10</strain>
    </source>
</reference>
<comment type="caution">
    <text evidence="8">The sequence shown here is derived from an EMBL/GenBank/DDBJ whole genome shotgun (WGS) entry which is preliminary data.</text>
</comment>
<keyword evidence="4 6" id="KW-1133">Transmembrane helix</keyword>
<evidence type="ECO:0000256" key="6">
    <source>
        <dbReference type="SAM" id="Phobius"/>
    </source>
</evidence>
<name>A0A4Q0VS20_9BACI</name>
<feature type="transmembrane region" description="Helical" evidence="6">
    <location>
        <begin position="149"/>
        <end position="173"/>
    </location>
</feature>
<keyword evidence="5 6" id="KW-0472">Membrane</keyword>
<protein>
    <submittedName>
        <fullName evidence="8">Cytochrome c biogenesis protein CcdA</fullName>
    </submittedName>
</protein>
<dbReference type="GO" id="GO:0017004">
    <property type="term" value="P:cytochrome complex assembly"/>
    <property type="evidence" value="ECO:0007669"/>
    <property type="project" value="InterPro"/>
</dbReference>
<dbReference type="Proteomes" id="UP000290649">
    <property type="component" value="Unassembled WGS sequence"/>
</dbReference>
<dbReference type="PANTHER" id="PTHR31272:SF4">
    <property type="entry name" value="CYTOCHROME C-TYPE BIOGENESIS PROTEIN HI_1454-RELATED"/>
    <property type="match status" value="1"/>
</dbReference>
<accession>A0A4Q0VS20</accession>
<comment type="similarity">
    <text evidence="2">Belongs to the DsbD family.</text>
</comment>
<evidence type="ECO:0000313" key="8">
    <source>
        <dbReference type="EMBL" id="RXI99896.1"/>
    </source>
</evidence>
<organism evidence="8 9">
    <name type="scientific">Anaerobacillus alkaliphilus</name>
    <dbReference type="NCBI Taxonomy" id="1548597"/>
    <lineage>
        <taxon>Bacteria</taxon>
        <taxon>Bacillati</taxon>
        <taxon>Bacillota</taxon>
        <taxon>Bacilli</taxon>
        <taxon>Bacillales</taxon>
        <taxon>Bacillaceae</taxon>
        <taxon>Anaerobacillus</taxon>
    </lineage>
</organism>
<evidence type="ECO:0000256" key="2">
    <source>
        <dbReference type="ARBA" id="ARBA00006143"/>
    </source>
</evidence>
<dbReference type="InterPro" id="IPR051790">
    <property type="entry name" value="Cytochrome_c-biogenesis_DsbD"/>
</dbReference>
<evidence type="ECO:0000256" key="3">
    <source>
        <dbReference type="ARBA" id="ARBA00022692"/>
    </source>
</evidence>
<evidence type="ECO:0000256" key="1">
    <source>
        <dbReference type="ARBA" id="ARBA00004141"/>
    </source>
</evidence>
<evidence type="ECO:0000313" key="9">
    <source>
        <dbReference type="Proteomes" id="UP000290649"/>
    </source>
</evidence>
<feature type="domain" description="Cytochrome C biogenesis protein transmembrane" evidence="7">
    <location>
        <begin position="23"/>
        <end position="236"/>
    </location>
</feature>
<dbReference type="OrthoDB" id="9803065at2"/>
<dbReference type="AlphaFoldDB" id="A0A4Q0VS20"/>
<sequence length="255" mass="28100">MLYTPNYKEVFSLVITEFTFISIWLALFAGVISFLSPCVFPLVPAYLAQLTGTQISNNQVNADRRMIISRSLGFILGFTIIFLLLGASSTFIGQVFMKNRELLEKIGGIIIVVLGLQMLGLFSIKMLMNEKRLHTKPKKSMSFIGSVMFGFVFGAGWSPCIGLVLSSILILAAQSGTMASGMFLLFIYSVGLGIPFLIVAILYSRSLNKIRKINKFIPTIQKVSGGIMVVLGVLLYTGLFARLSGYLAQFIPFNF</sequence>